<reference evidence="1 2" key="1">
    <citation type="submission" date="2015-11" db="EMBL/GenBank/DDBJ databases">
        <title>Exploring the genomic traits of fungus-feeding bacterial genus Collimonas.</title>
        <authorList>
            <person name="Song C."/>
            <person name="Schmidt R."/>
            <person name="de Jager V."/>
            <person name="Krzyzanowska D."/>
            <person name="Jongedijk E."/>
            <person name="Cankar K."/>
            <person name="Beekwilder J."/>
            <person name="van Veen A."/>
            <person name="de Boer W."/>
            <person name="van Veen J.A."/>
            <person name="Garbeva P."/>
        </authorList>
    </citation>
    <scope>NUCLEOTIDE SEQUENCE [LARGE SCALE GENOMIC DNA]</scope>
    <source>
        <strain evidence="1 2">Ter291</strain>
    </source>
</reference>
<evidence type="ECO:0000313" key="2">
    <source>
        <dbReference type="Proteomes" id="UP000074914"/>
    </source>
</evidence>
<accession>A0ABM5Z3P6</accession>
<name>A0ABM5Z3P6_9BURK</name>
<evidence type="ECO:0000313" key="1">
    <source>
        <dbReference type="EMBL" id="AMP13673.1"/>
    </source>
</evidence>
<proteinExistence type="predicted"/>
<dbReference type="Proteomes" id="UP000074914">
    <property type="component" value="Chromosome"/>
</dbReference>
<sequence>MAGSMSRADLVADLTASLHDAAEVFVAPDDMERLLDVAALDFSRHRPRTLLGTMTVEVGRMDYPAPANLYLFKSSLWGIAPVPRAKPWERQWPGPMPDVRLVDGVSGRELHLTPVPTQLQLMTLGSEFRYYYFGQQLIGDAATDTTLADGDRFLLLLRAQAEAMRELSMRNIKKPVQMRDGLHSAPRNMTPAALHIELMREWESKVLRLGV</sequence>
<dbReference type="EMBL" id="CP013236">
    <property type="protein sequence ID" value="AMP13673.1"/>
    <property type="molecule type" value="Genomic_DNA"/>
</dbReference>
<keyword evidence="2" id="KW-1185">Reference proteome</keyword>
<gene>
    <name evidence="1" type="ORF">CPter291_1399</name>
</gene>
<dbReference type="RefSeq" id="WP_062113095.1">
    <property type="nucleotide sequence ID" value="NZ_CP013236.1"/>
</dbReference>
<protein>
    <submittedName>
        <fullName evidence="1">Uncharacterized protein</fullName>
    </submittedName>
</protein>
<organism evidence="1 2">
    <name type="scientific">Collimonas pratensis</name>
    <dbReference type="NCBI Taxonomy" id="279113"/>
    <lineage>
        <taxon>Bacteria</taxon>
        <taxon>Pseudomonadati</taxon>
        <taxon>Pseudomonadota</taxon>
        <taxon>Betaproteobacteria</taxon>
        <taxon>Burkholderiales</taxon>
        <taxon>Oxalobacteraceae</taxon>
        <taxon>Collimonas</taxon>
    </lineage>
</organism>